<gene>
    <name evidence="1" type="ORF">SIDU_17330</name>
</gene>
<organism evidence="1 2">
    <name type="scientific">Sphingobium indicum (strain DSM 16412 / CCM 7286 / MTCC 6364 / B90A)</name>
    <dbReference type="NCBI Taxonomy" id="861109"/>
    <lineage>
        <taxon>Bacteria</taxon>
        <taxon>Pseudomonadati</taxon>
        <taxon>Pseudomonadota</taxon>
        <taxon>Alphaproteobacteria</taxon>
        <taxon>Sphingomonadales</taxon>
        <taxon>Sphingomonadaceae</taxon>
        <taxon>Sphingobium</taxon>
    </lineage>
</organism>
<evidence type="ECO:0000313" key="1">
    <source>
        <dbReference type="EMBL" id="APL96135.1"/>
    </source>
</evidence>
<accession>A0A1L5BTF3</accession>
<reference evidence="1 2" key="1">
    <citation type="journal article" date="2012" name="J. Bacteriol.">
        <title>Genome sequence of Sphingobium indicum B90A, a hexachlorocyclohexane-degrading bacterium.</title>
        <authorList>
            <person name="Anand S."/>
            <person name="Sangwan N."/>
            <person name="Lata P."/>
            <person name="Kaur J."/>
            <person name="Dua A."/>
            <person name="Singh A.K."/>
            <person name="Verma M."/>
            <person name="Kaur J."/>
            <person name="Khurana J.P."/>
            <person name="Khurana P."/>
            <person name="Mathur S."/>
            <person name="Lal R."/>
        </authorList>
    </citation>
    <scope>NUCLEOTIDE SEQUENCE [LARGE SCALE GENOMIC DNA]</scope>
    <source>
        <strain evidence="2">DSM 16412 / CCM 7286 / MTCC 6364 / B90A</strain>
    </source>
</reference>
<dbReference type="KEGG" id="sinb:SIDU_17330"/>
<proteinExistence type="predicted"/>
<dbReference type="AlphaFoldDB" id="A0A1L5BTF3"/>
<dbReference type="RefSeq" id="WP_335682218.1">
    <property type="nucleotide sequence ID" value="NZ_CP013070.1"/>
</dbReference>
<dbReference type="EMBL" id="CP013070">
    <property type="protein sequence ID" value="APL96135.1"/>
    <property type="molecule type" value="Genomic_DNA"/>
</dbReference>
<protein>
    <submittedName>
        <fullName evidence="1">Uncharacterized protein</fullName>
    </submittedName>
</protein>
<dbReference type="Proteomes" id="UP000004550">
    <property type="component" value="Chromosome"/>
</dbReference>
<evidence type="ECO:0000313" key="2">
    <source>
        <dbReference type="Proteomes" id="UP000004550"/>
    </source>
</evidence>
<name>A0A1L5BTF3_SPHIB</name>
<sequence length="162" mass="18338">MQQSQFDYARHPVDRLDGAVRRVGDGVVALKLVGEFVDRLVGRIVEIRPLLHAERVHDPGGKACRQRMRLMLEPLERTVPDTRRHEDGELAMPLGERGAEAQQFAEPLPFVGKFGIVQRCAERADQPSARAAHDRFIHRALGGIHGREFRKRNARHYALHSG</sequence>